<dbReference type="GO" id="GO:0005886">
    <property type="term" value="C:plasma membrane"/>
    <property type="evidence" value="ECO:0007669"/>
    <property type="project" value="TreeGrafter"/>
</dbReference>
<organism evidence="3 4">
    <name type="scientific">Candidatus Merdivicinus excrementipullorum</name>
    <dbReference type="NCBI Taxonomy" id="2840867"/>
    <lineage>
        <taxon>Bacteria</taxon>
        <taxon>Bacillati</taxon>
        <taxon>Bacillota</taxon>
        <taxon>Clostridia</taxon>
        <taxon>Eubacteriales</taxon>
        <taxon>Oscillospiraceae</taxon>
        <taxon>Oscillospiraceae incertae sedis</taxon>
        <taxon>Candidatus Merdivicinus</taxon>
    </lineage>
</organism>
<sequence>MDCITVVVPCYNEQEVLPVFYKEICRTAEKMAGQARFEFLFIDDGSKDRTKEILKELRQTDPRVCYLSFSRNFGKEAGIYAGLQHASGDYVAVMDADLQHPPAFLPQMYEAVVSGEYDCASTRRVSRKGEKPLRSLFARMFYKVNNAFSQVKMVEGAQDFRFMSRQMVDAVLELSERNRFTKGIFNWVGFRTKYLEYENVERAAGQTKWSFWGLLRYSLEGILAFSAAPLLLAPILGGCFLLAGFVMLILHLCSLDVSLLCAALFLVGGAQLLCIGILGAYFSKMYWEVKKRPIYILKEIQK</sequence>
<dbReference type="AlphaFoldDB" id="A0A9D1K0W4"/>
<feature type="transmembrane region" description="Helical" evidence="1">
    <location>
        <begin position="222"/>
        <end position="251"/>
    </location>
</feature>
<reference evidence="3" key="1">
    <citation type="submission" date="2020-10" db="EMBL/GenBank/DDBJ databases">
        <authorList>
            <person name="Gilroy R."/>
        </authorList>
    </citation>
    <scope>NUCLEOTIDE SEQUENCE</scope>
    <source>
        <strain evidence="3">CHK199-13235</strain>
    </source>
</reference>
<protein>
    <submittedName>
        <fullName evidence="3">Glycosyltransferase family 2 protein</fullName>
    </submittedName>
</protein>
<dbReference type="PANTHER" id="PTHR48090:SF8">
    <property type="entry name" value="GLYCOSYLTRANSFERASE CSBB-RELATED"/>
    <property type="match status" value="1"/>
</dbReference>
<feature type="transmembrane region" description="Helical" evidence="1">
    <location>
        <begin position="257"/>
        <end position="282"/>
    </location>
</feature>
<feature type="domain" description="Glycosyltransferase 2-like" evidence="2">
    <location>
        <begin position="5"/>
        <end position="170"/>
    </location>
</feature>
<comment type="caution">
    <text evidence="3">The sequence shown here is derived from an EMBL/GenBank/DDBJ whole genome shotgun (WGS) entry which is preliminary data.</text>
</comment>
<dbReference type="Pfam" id="PF00535">
    <property type="entry name" value="Glycos_transf_2"/>
    <property type="match status" value="1"/>
</dbReference>
<evidence type="ECO:0000313" key="3">
    <source>
        <dbReference type="EMBL" id="HIS76478.1"/>
    </source>
</evidence>
<proteinExistence type="predicted"/>
<accession>A0A9D1K0W4</accession>
<dbReference type="Proteomes" id="UP000824002">
    <property type="component" value="Unassembled WGS sequence"/>
</dbReference>
<dbReference type="CDD" id="cd04187">
    <property type="entry name" value="DPM1_like_bac"/>
    <property type="match status" value="1"/>
</dbReference>
<evidence type="ECO:0000313" key="4">
    <source>
        <dbReference type="Proteomes" id="UP000824002"/>
    </source>
</evidence>
<gene>
    <name evidence="3" type="ORF">IAB51_06655</name>
</gene>
<dbReference type="PANTHER" id="PTHR48090">
    <property type="entry name" value="UNDECAPRENYL-PHOSPHATE 4-DEOXY-4-FORMAMIDO-L-ARABINOSE TRANSFERASE-RELATED"/>
    <property type="match status" value="1"/>
</dbReference>
<reference evidence="3" key="2">
    <citation type="journal article" date="2021" name="PeerJ">
        <title>Extensive microbial diversity within the chicken gut microbiome revealed by metagenomics and culture.</title>
        <authorList>
            <person name="Gilroy R."/>
            <person name="Ravi A."/>
            <person name="Getino M."/>
            <person name="Pursley I."/>
            <person name="Horton D.L."/>
            <person name="Alikhan N.F."/>
            <person name="Baker D."/>
            <person name="Gharbi K."/>
            <person name="Hall N."/>
            <person name="Watson M."/>
            <person name="Adriaenssens E.M."/>
            <person name="Foster-Nyarko E."/>
            <person name="Jarju S."/>
            <person name="Secka A."/>
            <person name="Antonio M."/>
            <person name="Oren A."/>
            <person name="Chaudhuri R.R."/>
            <person name="La Ragione R."/>
            <person name="Hildebrand F."/>
            <person name="Pallen M.J."/>
        </authorList>
    </citation>
    <scope>NUCLEOTIDE SEQUENCE</scope>
    <source>
        <strain evidence="3">CHK199-13235</strain>
    </source>
</reference>
<name>A0A9D1K0W4_9FIRM</name>
<dbReference type="InterPro" id="IPR050256">
    <property type="entry name" value="Glycosyltransferase_2"/>
</dbReference>
<evidence type="ECO:0000259" key="2">
    <source>
        <dbReference type="Pfam" id="PF00535"/>
    </source>
</evidence>
<dbReference type="Gene3D" id="3.90.550.10">
    <property type="entry name" value="Spore Coat Polysaccharide Biosynthesis Protein SpsA, Chain A"/>
    <property type="match status" value="1"/>
</dbReference>
<keyword evidence="1" id="KW-0812">Transmembrane</keyword>
<dbReference type="InterPro" id="IPR001173">
    <property type="entry name" value="Glyco_trans_2-like"/>
</dbReference>
<keyword evidence="1" id="KW-1133">Transmembrane helix</keyword>
<dbReference type="SUPFAM" id="SSF53448">
    <property type="entry name" value="Nucleotide-diphospho-sugar transferases"/>
    <property type="match status" value="1"/>
</dbReference>
<dbReference type="InterPro" id="IPR029044">
    <property type="entry name" value="Nucleotide-diphossugar_trans"/>
</dbReference>
<evidence type="ECO:0000256" key="1">
    <source>
        <dbReference type="SAM" id="Phobius"/>
    </source>
</evidence>
<dbReference type="EMBL" id="DVJP01000043">
    <property type="protein sequence ID" value="HIS76478.1"/>
    <property type="molecule type" value="Genomic_DNA"/>
</dbReference>
<keyword evidence="1" id="KW-0472">Membrane</keyword>